<proteinExistence type="predicted"/>
<organism evidence="1 2">
    <name type="scientific">Puccinia sorghi</name>
    <dbReference type="NCBI Taxonomy" id="27349"/>
    <lineage>
        <taxon>Eukaryota</taxon>
        <taxon>Fungi</taxon>
        <taxon>Dikarya</taxon>
        <taxon>Basidiomycota</taxon>
        <taxon>Pucciniomycotina</taxon>
        <taxon>Pucciniomycetes</taxon>
        <taxon>Pucciniales</taxon>
        <taxon>Pucciniaceae</taxon>
        <taxon>Puccinia</taxon>
    </lineage>
</organism>
<accession>A0A0L6UKU0</accession>
<dbReference type="Proteomes" id="UP000037035">
    <property type="component" value="Unassembled WGS sequence"/>
</dbReference>
<name>A0A0L6UKU0_9BASI</name>
<comment type="caution">
    <text evidence="1">The sequence shown here is derived from an EMBL/GenBank/DDBJ whole genome shotgun (WGS) entry which is preliminary data.</text>
</comment>
<protein>
    <submittedName>
        <fullName evidence="1">Uncharacterized protein</fullName>
    </submittedName>
</protein>
<evidence type="ECO:0000313" key="2">
    <source>
        <dbReference type="Proteomes" id="UP000037035"/>
    </source>
</evidence>
<gene>
    <name evidence="1" type="ORF">VP01_5359g1</name>
</gene>
<reference evidence="1 2" key="1">
    <citation type="submission" date="2015-08" db="EMBL/GenBank/DDBJ databases">
        <title>Next Generation Sequencing and Analysis of the Genome of Puccinia sorghi L Schw, the Causal Agent of Maize Common Rust.</title>
        <authorList>
            <person name="Rochi L."/>
            <person name="Burguener G."/>
            <person name="Darino M."/>
            <person name="Turjanski A."/>
            <person name="Kreff E."/>
            <person name="Dieguez M.J."/>
            <person name="Sacco F."/>
        </authorList>
    </citation>
    <scope>NUCLEOTIDE SEQUENCE [LARGE SCALE GENOMIC DNA]</scope>
    <source>
        <strain evidence="1 2">RO10H11247</strain>
    </source>
</reference>
<dbReference type="EMBL" id="LAVV01010563">
    <property type="protein sequence ID" value="KNZ48867.1"/>
    <property type="molecule type" value="Genomic_DNA"/>
</dbReference>
<dbReference type="AlphaFoldDB" id="A0A0L6UKU0"/>
<evidence type="ECO:0000313" key="1">
    <source>
        <dbReference type="EMBL" id="KNZ48867.1"/>
    </source>
</evidence>
<sequence length="370" mass="41929">MESNLVFPSRHLTCFDIKFGMVNEVIIRTPAFVKRSFLKGLSPQVQEWVQNWLYNLNLIWWSRDGSRLLPDLKGIRDTVRAKFDMMELMEETLGLVPQTVQPMGGLRWVEPVTQEEVGRPAGICAYCGVKGHYWSQRRLRVSLKTWCGQRIWKGHPKPKRKPPRQVGWLWGRSGVHRLGAKVWEVQSDKRVMFGGLDRMDVDFPKKSKGKETAGPSVPAPGKKKVVELAKCALGRESQIVLSLKEMVTVSPMMAEELILVIWESTGLKADGNHVSFDMWLGEVEPAAEMTPGLHLDTVLCPLGYIQMCIRDCIIYDNKIRGKIGESSFRITKGQNIQSLFPGCSVQRAVTRECLLLGIKKDTHHSSSYPQ</sequence>
<dbReference type="VEuPathDB" id="FungiDB:VP01_5359g1"/>
<keyword evidence="2" id="KW-1185">Reference proteome</keyword>